<dbReference type="PANTHER" id="PTHR45830">
    <property type="entry name" value="SERPENTINE RECEPTOR, CLASS I"/>
    <property type="match status" value="1"/>
</dbReference>
<reference evidence="2" key="1">
    <citation type="submission" date="2023-10" db="EMBL/GenBank/DDBJ databases">
        <title>Genome assembly of Pristionchus species.</title>
        <authorList>
            <person name="Yoshida K."/>
            <person name="Sommer R.J."/>
        </authorList>
    </citation>
    <scope>NUCLEOTIDE SEQUENCE</scope>
    <source>
        <strain evidence="2">RS0144</strain>
    </source>
</reference>
<evidence type="ECO:0000256" key="1">
    <source>
        <dbReference type="SAM" id="Phobius"/>
    </source>
</evidence>
<feature type="non-terminal residue" evidence="2">
    <location>
        <position position="1"/>
    </location>
</feature>
<sequence length="207" mass="24269">ENAMDLNYFFHLDRDCFLEKCLIFQKYLLFVTLLSIRPMIFYILISKKSSMASDIRWGYFANQMAVFLHEFTFCYLFRMYSMAPYAALYCDGPICRKGLSHGVLMSVLSMSTISTIPTFFFILIRMHQRIIAKSRNILKNNRIEVFLIITLNVILILNVILFVSYSENCDESDNIARTSDLKWLVERGGTLFLFGPPRHAQHLRKEK</sequence>
<evidence type="ECO:0008006" key="4">
    <source>
        <dbReference type="Google" id="ProtNLM"/>
    </source>
</evidence>
<keyword evidence="1" id="KW-0812">Transmembrane</keyword>
<comment type="caution">
    <text evidence="2">The sequence shown here is derived from an EMBL/GenBank/DDBJ whole genome shotgun (WGS) entry which is preliminary data.</text>
</comment>
<gene>
    <name evidence="2" type="ORF">PENTCL1PPCAC_16929</name>
</gene>
<keyword evidence="1" id="KW-1133">Transmembrane helix</keyword>
<feature type="transmembrane region" description="Helical" evidence="1">
    <location>
        <begin position="98"/>
        <end position="124"/>
    </location>
</feature>
<feature type="transmembrane region" description="Helical" evidence="1">
    <location>
        <begin position="145"/>
        <end position="165"/>
    </location>
</feature>
<dbReference type="Proteomes" id="UP001432027">
    <property type="component" value="Unassembled WGS sequence"/>
</dbReference>
<keyword evidence="3" id="KW-1185">Reference proteome</keyword>
<proteinExistence type="predicted"/>
<protein>
    <recommendedName>
        <fullName evidence="4">G protein-coupled receptor</fullName>
    </recommendedName>
</protein>
<organism evidence="2 3">
    <name type="scientific">Pristionchus entomophagus</name>
    <dbReference type="NCBI Taxonomy" id="358040"/>
    <lineage>
        <taxon>Eukaryota</taxon>
        <taxon>Metazoa</taxon>
        <taxon>Ecdysozoa</taxon>
        <taxon>Nematoda</taxon>
        <taxon>Chromadorea</taxon>
        <taxon>Rhabditida</taxon>
        <taxon>Rhabditina</taxon>
        <taxon>Diplogasteromorpha</taxon>
        <taxon>Diplogasteroidea</taxon>
        <taxon>Neodiplogasteridae</taxon>
        <taxon>Pristionchus</taxon>
    </lineage>
</organism>
<dbReference type="PANTHER" id="PTHR45830:SF15">
    <property type="entry name" value="SERPENTINE RECEPTOR, CLASS I"/>
    <property type="match status" value="1"/>
</dbReference>
<feature type="transmembrane region" description="Helical" evidence="1">
    <location>
        <begin position="27"/>
        <end position="45"/>
    </location>
</feature>
<feature type="transmembrane region" description="Helical" evidence="1">
    <location>
        <begin position="57"/>
        <end position="78"/>
    </location>
</feature>
<dbReference type="EMBL" id="BTSX01000004">
    <property type="protein sequence ID" value="GMS94754.1"/>
    <property type="molecule type" value="Genomic_DNA"/>
</dbReference>
<dbReference type="Pfam" id="PF10327">
    <property type="entry name" value="7TM_GPCR_Sri"/>
    <property type="match status" value="1"/>
</dbReference>
<dbReference type="AlphaFoldDB" id="A0AAV5TK95"/>
<accession>A0AAV5TK95</accession>
<evidence type="ECO:0000313" key="2">
    <source>
        <dbReference type="EMBL" id="GMS94754.1"/>
    </source>
</evidence>
<name>A0AAV5TK95_9BILA</name>
<keyword evidence="1" id="KW-0472">Membrane</keyword>
<dbReference type="InterPro" id="IPR019429">
    <property type="entry name" value="7TM_GPCR_serpentine_rcpt_Sri"/>
</dbReference>
<evidence type="ECO:0000313" key="3">
    <source>
        <dbReference type="Proteomes" id="UP001432027"/>
    </source>
</evidence>